<protein>
    <recommendedName>
        <fullName evidence="1">F-box domain-containing protein</fullName>
    </recommendedName>
</protein>
<dbReference type="STRING" id="2282107.A0A286ULL6"/>
<dbReference type="InterPro" id="IPR032675">
    <property type="entry name" value="LRR_dom_sf"/>
</dbReference>
<name>A0A286ULL6_9AGAM</name>
<dbReference type="PROSITE" id="PS50181">
    <property type="entry name" value="FBOX"/>
    <property type="match status" value="1"/>
</dbReference>
<dbReference type="InterPro" id="IPR001810">
    <property type="entry name" value="F-box_dom"/>
</dbReference>
<dbReference type="EMBL" id="NBII01000003">
    <property type="protein sequence ID" value="PAV20429.1"/>
    <property type="molecule type" value="Genomic_DNA"/>
</dbReference>
<feature type="domain" description="F-box" evidence="1">
    <location>
        <begin position="96"/>
        <end position="144"/>
    </location>
</feature>
<proteinExistence type="predicted"/>
<dbReference type="SUPFAM" id="SSF52047">
    <property type="entry name" value="RNI-like"/>
    <property type="match status" value="1"/>
</dbReference>
<dbReference type="OrthoDB" id="3270296at2759"/>
<dbReference type="Gene3D" id="3.80.10.10">
    <property type="entry name" value="Ribonuclease Inhibitor"/>
    <property type="match status" value="1"/>
</dbReference>
<sequence>MMLSSHARTLCAGPKSFNSARSQRLKAKKLYPSIDTNITSYDRKDPFGALDTLRKLLSSLTTRVGGCQLKLTPEEHKLSVHLLTIVEPFVGTAPSRRSFMRQPTEILDEIVSHIDSKRDLFALAISCKRMHSVIFPRHYDYRTIRCKISNIAVWGHLAKNRALALNVRRLEILDERSSAPLCIPPDMLTTDTELESSDDELEMHNKQERLFISALTRMNRLNEFIWSCNHSLVSLENVLPTLLKCQTLKSVEINDNLIFAPGSEQEDNAHQSRNSSVLPQLSSVTVRSIKKGYGQSKVPRLQKVSRMLHQCPNLEVLDINYSGSPGIANPFADDLFLFGRWPCLRSLNLTHLSCTLEGIDAATTFFAAHANIEVLHLDVGPRSNVTNLVLHPGSFPRLRELKSSKELACAIMTCPLDSANPRPIETIKGVRLTGQGRDLSFFNALRRHTVKRIELDAYGEFDDIKRLIECSPKVTWLDIGKKGSISPHKGPVTIQSVVDWANLLTQLPDLTTFHGVPFFYEVSSGSTNFMSNVSLSDRSRIKKNDEVTSILAWKCPNLRRLDHWDGHAGKVIILSRVGDKVKWEVRRVRA</sequence>
<organism evidence="2 3">
    <name type="scientific">Pyrrhoderma noxium</name>
    <dbReference type="NCBI Taxonomy" id="2282107"/>
    <lineage>
        <taxon>Eukaryota</taxon>
        <taxon>Fungi</taxon>
        <taxon>Dikarya</taxon>
        <taxon>Basidiomycota</taxon>
        <taxon>Agaricomycotina</taxon>
        <taxon>Agaricomycetes</taxon>
        <taxon>Hymenochaetales</taxon>
        <taxon>Hymenochaetaceae</taxon>
        <taxon>Pyrrhoderma</taxon>
    </lineage>
</organism>
<gene>
    <name evidence="2" type="ORF">PNOK_0305600</name>
</gene>
<evidence type="ECO:0000313" key="2">
    <source>
        <dbReference type="EMBL" id="PAV20429.1"/>
    </source>
</evidence>
<accession>A0A286ULL6</accession>
<dbReference type="AlphaFoldDB" id="A0A286ULL6"/>
<keyword evidence="3" id="KW-1185">Reference proteome</keyword>
<evidence type="ECO:0000313" key="3">
    <source>
        <dbReference type="Proteomes" id="UP000217199"/>
    </source>
</evidence>
<comment type="caution">
    <text evidence="2">The sequence shown here is derived from an EMBL/GenBank/DDBJ whole genome shotgun (WGS) entry which is preliminary data.</text>
</comment>
<dbReference type="InParanoid" id="A0A286ULL6"/>
<evidence type="ECO:0000259" key="1">
    <source>
        <dbReference type="PROSITE" id="PS50181"/>
    </source>
</evidence>
<dbReference type="Proteomes" id="UP000217199">
    <property type="component" value="Unassembled WGS sequence"/>
</dbReference>
<reference evidence="2 3" key="1">
    <citation type="journal article" date="2017" name="Mol. Ecol.">
        <title>Comparative and population genomic landscape of Phellinus noxius: A hypervariable fungus causing root rot in trees.</title>
        <authorList>
            <person name="Chung C.L."/>
            <person name="Lee T.J."/>
            <person name="Akiba M."/>
            <person name="Lee H.H."/>
            <person name="Kuo T.H."/>
            <person name="Liu D."/>
            <person name="Ke H.M."/>
            <person name="Yokoi T."/>
            <person name="Roa M.B."/>
            <person name="Lu M.J."/>
            <person name="Chang Y.Y."/>
            <person name="Ann P.J."/>
            <person name="Tsai J.N."/>
            <person name="Chen C.Y."/>
            <person name="Tzean S.S."/>
            <person name="Ota Y."/>
            <person name="Hattori T."/>
            <person name="Sahashi N."/>
            <person name="Liou R.F."/>
            <person name="Kikuchi T."/>
            <person name="Tsai I.J."/>
        </authorList>
    </citation>
    <scope>NUCLEOTIDE SEQUENCE [LARGE SCALE GENOMIC DNA]</scope>
    <source>
        <strain evidence="2 3">FFPRI411160</strain>
    </source>
</reference>